<keyword evidence="1" id="KW-1133">Transmembrane helix</keyword>
<name>A0A1I9SEW7_9CAUD</name>
<feature type="transmembrane region" description="Helical" evidence="1">
    <location>
        <begin position="38"/>
        <end position="55"/>
    </location>
</feature>
<organism evidence="2 3">
    <name type="scientific">Klebsiella phage vB_KpnM_KpV52</name>
    <dbReference type="NCBI Taxonomy" id="1912321"/>
    <lineage>
        <taxon>Viruses</taxon>
        <taxon>Duplodnaviria</taxon>
        <taxon>Heunggongvirae</taxon>
        <taxon>Uroviricota</taxon>
        <taxon>Caudoviricetes</taxon>
        <taxon>Jameshumphriesvirinae</taxon>
        <taxon>Sircambvirus</taxon>
        <taxon>Sircambvirus KpV52</taxon>
        <taxon>Jedunavirus KpV80</taxon>
    </lineage>
</organism>
<gene>
    <name evidence="2" type="ORF">kpv52_50</name>
</gene>
<sequence>MYALLIASVIARPRGASFLFVMVATLFQKLCSNLDGSIYFFLAAFCDFAVVGILYRFGTSRKSLDMMLISIVSMLINLMGWFLWFFYRPLDIYAATFTMLYCVAIFTILKKDSDDAGGIAVHIDNSGHRSHVGAGCRVVH</sequence>
<keyword evidence="3" id="KW-1185">Reference proteome</keyword>
<evidence type="ECO:0000256" key="1">
    <source>
        <dbReference type="SAM" id="Phobius"/>
    </source>
</evidence>
<evidence type="ECO:0000313" key="2">
    <source>
        <dbReference type="EMBL" id="AOZ65394.1"/>
    </source>
</evidence>
<proteinExistence type="predicted"/>
<reference evidence="2 3" key="1">
    <citation type="submission" date="2016-05" db="EMBL/GenBank/DDBJ databases">
        <title>Complete genome sequence of bacteriophage vB_KpnM_KpV52 lytic for Klebsiella pneumoniae.</title>
        <authorList>
            <person name="Komisarova E.V."/>
            <person name="Krasilnikova V.M."/>
            <person name="Kislichkina A.A."/>
            <person name="Myakinina V.P."/>
            <person name="Volozhantsev N.V."/>
        </authorList>
    </citation>
    <scope>NUCLEOTIDE SEQUENCE [LARGE SCALE GENOMIC DNA]</scope>
</reference>
<feature type="transmembrane region" description="Helical" evidence="1">
    <location>
        <begin position="67"/>
        <end position="86"/>
    </location>
</feature>
<accession>A0A1I9SEW7</accession>
<dbReference type="Proteomes" id="UP000222016">
    <property type="component" value="Genome"/>
</dbReference>
<protein>
    <submittedName>
        <fullName evidence="2">Uncharacterized protein</fullName>
    </submittedName>
</protein>
<evidence type="ECO:0000313" key="3">
    <source>
        <dbReference type="Proteomes" id="UP000222016"/>
    </source>
</evidence>
<feature type="transmembrane region" description="Helical" evidence="1">
    <location>
        <begin position="92"/>
        <end position="109"/>
    </location>
</feature>
<dbReference type="EMBL" id="KX237516">
    <property type="protein sequence ID" value="AOZ65394.1"/>
    <property type="molecule type" value="Genomic_DNA"/>
</dbReference>
<keyword evidence="1" id="KW-0472">Membrane</keyword>
<dbReference type="OrthoDB" id="15048at10239"/>
<keyword evidence="1" id="KW-0812">Transmembrane</keyword>